<gene>
    <name evidence="1" type="ORF">HMPREF9081_0798</name>
</gene>
<dbReference type="AlphaFoldDB" id="F5RKL3"/>
<accession>F5RKL3</accession>
<dbReference type="HOGENOM" id="CLU_3197696_0_0_9"/>
<sequence>MNDLLREIFSCGRFFVGMFLLDCLKNMVYCIEHDVMKAFLQEPST</sequence>
<dbReference type="Proteomes" id="UP000004067">
    <property type="component" value="Unassembled WGS sequence"/>
</dbReference>
<organism evidence="1 2">
    <name type="scientific">Centipeda periodontii DSM 2778</name>
    <dbReference type="NCBI Taxonomy" id="888060"/>
    <lineage>
        <taxon>Bacteria</taxon>
        <taxon>Bacillati</taxon>
        <taxon>Bacillota</taxon>
        <taxon>Negativicutes</taxon>
        <taxon>Selenomonadales</taxon>
        <taxon>Selenomonadaceae</taxon>
        <taxon>Centipeda</taxon>
    </lineage>
</organism>
<comment type="caution">
    <text evidence="1">The sequence shown here is derived from an EMBL/GenBank/DDBJ whole genome shotgun (WGS) entry which is preliminary data.</text>
</comment>
<keyword evidence="2" id="KW-1185">Reference proteome</keyword>
<evidence type="ECO:0000313" key="1">
    <source>
        <dbReference type="EMBL" id="EGK60941.1"/>
    </source>
</evidence>
<evidence type="ECO:0000313" key="2">
    <source>
        <dbReference type="Proteomes" id="UP000004067"/>
    </source>
</evidence>
<proteinExistence type="predicted"/>
<name>F5RKL3_9FIRM</name>
<dbReference type="STRING" id="888060.HMPREF9081_0798"/>
<protein>
    <submittedName>
        <fullName evidence="1">Uncharacterized protein</fullName>
    </submittedName>
</protein>
<dbReference type="EMBL" id="AFHQ01000025">
    <property type="protein sequence ID" value="EGK60941.1"/>
    <property type="molecule type" value="Genomic_DNA"/>
</dbReference>
<reference evidence="1 2" key="1">
    <citation type="submission" date="2011-04" db="EMBL/GenBank/DDBJ databases">
        <authorList>
            <person name="Muzny D."/>
            <person name="Qin X."/>
            <person name="Deng J."/>
            <person name="Jiang H."/>
            <person name="Liu Y."/>
            <person name="Qu J."/>
            <person name="Song X.-Z."/>
            <person name="Zhang L."/>
            <person name="Thornton R."/>
            <person name="Coyle M."/>
            <person name="Francisco L."/>
            <person name="Jackson L."/>
            <person name="Javaid M."/>
            <person name="Korchina V."/>
            <person name="Kovar C."/>
            <person name="Mata R."/>
            <person name="Mathew T."/>
            <person name="Ngo R."/>
            <person name="Nguyen L."/>
            <person name="Nguyen N."/>
            <person name="Okwuonu G."/>
            <person name="Ongeri F."/>
            <person name="Pham C."/>
            <person name="Simmons D."/>
            <person name="Wilczek-Boney K."/>
            <person name="Hale W."/>
            <person name="Jakkamsetti A."/>
            <person name="Pham P."/>
            <person name="Ruth R."/>
            <person name="San Lucas F."/>
            <person name="Warren J."/>
            <person name="Zhang J."/>
            <person name="Zhao Z."/>
            <person name="Zhou C."/>
            <person name="Zhu D."/>
            <person name="Lee S."/>
            <person name="Bess C."/>
            <person name="Blankenburg K."/>
            <person name="Forbes L."/>
            <person name="Fu Q."/>
            <person name="Gubbala S."/>
            <person name="Hirani K."/>
            <person name="Jayaseelan J.C."/>
            <person name="Lara F."/>
            <person name="Munidasa M."/>
            <person name="Palculict T."/>
            <person name="Patil S."/>
            <person name="Pu L.-L."/>
            <person name="Saada N."/>
            <person name="Tang L."/>
            <person name="Weissenberger G."/>
            <person name="Zhu Y."/>
            <person name="Hemphill L."/>
            <person name="Shang Y."/>
            <person name="Youmans B."/>
            <person name="Ayvaz T."/>
            <person name="Ross M."/>
            <person name="Santibanez J."/>
            <person name="Aqrawi P."/>
            <person name="Gross S."/>
            <person name="Joshi V."/>
            <person name="Fowler G."/>
            <person name="Nazareth L."/>
            <person name="Reid J."/>
            <person name="Worley K."/>
            <person name="Petrosino J."/>
            <person name="Highlander S."/>
            <person name="Gibbs R."/>
        </authorList>
    </citation>
    <scope>NUCLEOTIDE SEQUENCE [LARGE SCALE GENOMIC DNA]</scope>
    <source>
        <strain evidence="1 2">DSM 2778</strain>
    </source>
</reference>